<accession>A0A3N1DBD8</accession>
<evidence type="ECO:0000259" key="1">
    <source>
        <dbReference type="Pfam" id="PF07883"/>
    </source>
</evidence>
<protein>
    <submittedName>
        <fullName evidence="2">Quercetin dioxygenase-like cupin family protein</fullName>
    </submittedName>
</protein>
<organism evidence="2 3">
    <name type="scientific">Actinocorallia herbida</name>
    <dbReference type="NCBI Taxonomy" id="58109"/>
    <lineage>
        <taxon>Bacteria</taxon>
        <taxon>Bacillati</taxon>
        <taxon>Actinomycetota</taxon>
        <taxon>Actinomycetes</taxon>
        <taxon>Streptosporangiales</taxon>
        <taxon>Thermomonosporaceae</taxon>
        <taxon>Actinocorallia</taxon>
    </lineage>
</organism>
<dbReference type="Proteomes" id="UP000272400">
    <property type="component" value="Unassembled WGS sequence"/>
</dbReference>
<dbReference type="InterPro" id="IPR013096">
    <property type="entry name" value="Cupin_2"/>
</dbReference>
<sequence>MSTPLYRQELSILGWAESEIGPDESRLRIPHGPQPLTMEGAVGATGRPLIGNGDIGADVIRLAAGAGFAPHTHPGHHVLTVIAGIGTITYGGRVHETRAGQVYLIEGSVPHAVGAITDHLILAVGAPHKPVDSTERMELVPYIEVLEPDRDMDCLICGASAGLPDRLHDAGCAHCPCAACVGMA</sequence>
<proteinExistence type="predicted"/>
<reference evidence="2 3" key="1">
    <citation type="submission" date="2018-11" db="EMBL/GenBank/DDBJ databases">
        <title>Sequencing the genomes of 1000 actinobacteria strains.</title>
        <authorList>
            <person name="Klenk H.-P."/>
        </authorList>
    </citation>
    <scope>NUCLEOTIDE SEQUENCE [LARGE SCALE GENOMIC DNA]</scope>
    <source>
        <strain evidence="2 3">DSM 44254</strain>
    </source>
</reference>
<comment type="caution">
    <text evidence="2">The sequence shown here is derived from an EMBL/GenBank/DDBJ whole genome shotgun (WGS) entry which is preliminary data.</text>
</comment>
<dbReference type="AlphaFoldDB" id="A0A3N1DBD8"/>
<dbReference type="InterPro" id="IPR014710">
    <property type="entry name" value="RmlC-like_jellyroll"/>
</dbReference>
<keyword evidence="2" id="KW-0560">Oxidoreductase</keyword>
<dbReference type="SUPFAM" id="SSF51182">
    <property type="entry name" value="RmlC-like cupins"/>
    <property type="match status" value="1"/>
</dbReference>
<evidence type="ECO:0000313" key="3">
    <source>
        <dbReference type="Proteomes" id="UP000272400"/>
    </source>
</evidence>
<keyword evidence="3" id="KW-1185">Reference proteome</keyword>
<feature type="domain" description="Cupin type-2" evidence="1">
    <location>
        <begin position="60"/>
        <end position="118"/>
    </location>
</feature>
<dbReference type="Pfam" id="PF07883">
    <property type="entry name" value="Cupin_2"/>
    <property type="match status" value="1"/>
</dbReference>
<name>A0A3N1DBD8_9ACTN</name>
<keyword evidence="2" id="KW-0223">Dioxygenase</keyword>
<gene>
    <name evidence="2" type="ORF">EDD29_8571</name>
</gene>
<dbReference type="InterPro" id="IPR011051">
    <property type="entry name" value="RmlC_Cupin_sf"/>
</dbReference>
<dbReference type="GO" id="GO:0051213">
    <property type="term" value="F:dioxygenase activity"/>
    <property type="evidence" value="ECO:0007669"/>
    <property type="project" value="UniProtKB-KW"/>
</dbReference>
<dbReference type="RefSeq" id="WP_211360168.1">
    <property type="nucleotide sequence ID" value="NZ_RJKE01000001.1"/>
</dbReference>
<dbReference type="EMBL" id="RJKE01000001">
    <property type="protein sequence ID" value="ROO90832.1"/>
    <property type="molecule type" value="Genomic_DNA"/>
</dbReference>
<evidence type="ECO:0000313" key="2">
    <source>
        <dbReference type="EMBL" id="ROO90832.1"/>
    </source>
</evidence>
<dbReference type="Gene3D" id="2.60.120.10">
    <property type="entry name" value="Jelly Rolls"/>
    <property type="match status" value="1"/>
</dbReference>